<protein>
    <submittedName>
        <fullName evidence="2">Uncharacterized protein</fullName>
    </submittedName>
</protein>
<dbReference type="AlphaFoldDB" id="A0A4Y2UED2"/>
<comment type="caution">
    <text evidence="2">The sequence shown here is derived from an EMBL/GenBank/DDBJ whole genome shotgun (WGS) entry which is preliminary data.</text>
</comment>
<dbReference type="Proteomes" id="UP000499080">
    <property type="component" value="Unassembled WGS sequence"/>
</dbReference>
<evidence type="ECO:0000313" key="3">
    <source>
        <dbReference type="Proteomes" id="UP000499080"/>
    </source>
</evidence>
<proteinExistence type="predicted"/>
<feature type="chain" id="PRO_5021297231" evidence="1">
    <location>
        <begin position="25"/>
        <end position="222"/>
    </location>
</feature>
<keyword evidence="1" id="KW-0732">Signal</keyword>
<gene>
    <name evidence="2" type="ORF">AVEN_16472_1</name>
</gene>
<evidence type="ECO:0000256" key="1">
    <source>
        <dbReference type="SAM" id="SignalP"/>
    </source>
</evidence>
<sequence length="222" mass="25276">MQCRTFRHSFIFPCFLQLFPQTSSSQPTAKGGNNTRKPQQTVSSCGGIHVTNIHLSGVSKEHRNTMQRIIFVTLSFSCFLQLFPKLAALSQPLKEEITHQKSSPRQFLQCGILIYFPRLAALSQPQDEITPRKAQQQQKITCASSSDLDGLYKNQYPFKWRFKKEHRNNENHFVTLSFSLFLQLFPKLAALSQPLKEEITQKGSIDSPSSVVEFSCAEISFN</sequence>
<reference evidence="2 3" key="1">
    <citation type="journal article" date="2019" name="Sci. Rep.">
        <title>Orb-weaving spider Araneus ventricosus genome elucidates the spidroin gene catalogue.</title>
        <authorList>
            <person name="Kono N."/>
            <person name="Nakamura H."/>
            <person name="Ohtoshi R."/>
            <person name="Moran D.A.P."/>
            <person name="Shinohara A."/>
            <person name="Yoshida Y."/>
            <person name="Fujiwara M."/>
            <person name="Mori M."/>
            <person name="Tomita M."/>
            <person name="Arakawa K."/>
        </authorList>
    </citation>
    <scope>NUCLEOTIDE SEQUENCE [LARGE SCALE GENOMIC DNA]</scope>
</reference>
<keyword evidence="3" id="KW-1185">Reference proteome</keyword>
<accession>A0A4Y2UED2</accession>
<dbReference type="EMBL" id="BGPR01036124">
    <property type="protein sequence ID" value="GBO11178.1"/>
    <property type="molecule type" value="Genomic_DNA"/>
</dbReference>
<feature type="signal peptide" evidence="1">
    <location>
        <begin position="1"/>
        <end position="24"/>
    </location>
</feature>
<evidence type="ECO:0000313" key="2">
    <source>
        <dbReference type="EMBL" id="GBO11178.1"/>
    </source>
</evidence>
<name>A0A4Y2UED2_ARAVE</name>
<organism evidence="2 3">
    <name type="scientific">Araneus ventricosus</name>
    <name type="common">Orbweaver spider</name>
    <name type="synonym">Epeira ventricosa</name>
    <dbReference type="NCBI Taxonomy" id="182803"/>
    <lineage>
        <taxon>Eukaryota</taxon>
        <taxon>Metazoa</taxon>
        <taxon>Ecdysozoa</taxon>
        <taxon>Arthropoda</taxon>
        <taxon>Chelicerata</taxon>
        <taxon>Arachnida</taxon>
        <taxon>Araneae</taxon>
        <taxon>Araneomorphae</taxon>
        <taxon>Entelegynae</taxon>
        <taxon>Araneoidea</taxon>
        <taxon>Araneidae</taxon>
        <taxon>Araneus</taxon>
    </lineage>
</organism>